<name>A0ABU0DRV8_9BACI</name>
<keyword evidence="2" id="KW-1185">Reference proteome</keyword>
<gene>
    <name evidence="1" type="ORF">J2R98_000987</name>
</gene>
<proteinExistence type="predicted"/>
<reference evidence="1 2" key="1">
    <citation type="submission" date="2023-07" db="EMBL/GenBank/DDBJ databases">
        <title>Genomic Encyclopedia of Type Strains, Phase IV (KMG-IV): sequencing the most valuable type-strain genomes for metagenomic binning, comparative biology and taxonomic classification.</title>
        <authorList>
            <person name="Goeker M."/>
        </authorList>
    </citation>
    <scope>NUCLEOTIDE SEQUENCE [LARGE SCALE GENOMIC DNA]</scope>
    <source>
        <strain evidence="1 2">DSM 15448</strain>
    </source>
</reference>
<comment type="caution">
    <text evidence="1">The sequence shown here is derived from an EMBL/GenBank/DDBJ whole genome shotgun (WGS) entry which is preliminary data.</text>
</comment>
<dbReference type="Proteomes" id="UP001236723">
    <property type="component" value="Unassembled WGS sequence"/>
</dbReference>
<protein>
    <submittedName>
        <fullName evidence="1">Uncharacterized protein</fullName>
    </submittedName>
</protein>
<accession>A0ABU0DRV8</accession>
<evidence type="ECO:0000313" key="2">
    <source>
        <dbReference type="Proteomes" id="UP001236723"/>
    </source>
</evidence>
<dbReference type="InterPro" id="IPR058870">
    <property type="entry name" value="YuzC"/>
</dbReference>
<evidence type="ECO:0000313" key="1">
    <source>
        <dbReference type="EMBL" id="MDQ0351184.1"/>
    </source>
</evidence>
<dbReference type="EMBL" id="JAUSUP010000001">
    <property type="protein sequence ID" value="MDQ0351184.1"/>
    <property type="molecule type" value="Genomic_DNA"/>
</dbReference>
<sequence>MNVSLNCYVYSPEIICDQQRQEFPEVDPLKFMESAEAFSHLMADGSLMLDQLSQSDELAFEVMEAAQVNDLERVQQLLQGTGVEHDLDVEFTPSGITIKMRTSANAGDCCVLTMLLRW</sequence>
<dbReference type="Pfam" id="PF26344">
    <property type="entry name" value="YuzC"/>
    <property type="match status" value="1"/>
</dbReference>
<organism evidence="1 2">
    <name type="scientific">Alkalibacillus filiformis</name>
    <dbReference type="NCBI Taxonomy" id="200990"/>
    <lineage>
        <taxon>Bacteria</taxon>
        <taxon>Bacillati</taxon>
        <taxon>Bacillota</taxon>
        <taxon>Bacilli</taxon>
        <taxon>Bacillales</taxon>
        <taxon>Bacillaceae</taxon>
        <taxon>Alkalibacillus</taxon>
    </lineage>
</organism>
<dbReference type="RefSeq" id="WP_307066652.1">
    <property type="nucleotide sequence ID" value="NZ_JAUSUP010000001.1"/>
</dbReference>